<accession>A0A6J4STL1</accession>
<proteinExistence type="predicted"/>
<gene>
    <name evidence="1" type="ORF">AVDCRST_MAG31-528</name>
</gene>
<organism evidence="1">
    <name type="scientific">uncultured Sphingomonas sp</name>
    <dbReference type="NCBI Taxonomy" id="158754"/>
    <lineage>
        <taxon>Bacteria</taxon>
        <taxon>Pseudomonadati</taxon>
        <taxon>Pseudomonadota</taxon>
        <taxon>Alphaproteobacteria</taxon>
        <taxon>Sphingomonadales</taxon>
        <taxon>Sphingomonadaceae</taxon>
        <taxon>Sphingomonas</taxon>
        <taxon>environmental samples</taxon>
    </lineage>
</organism>
<dbReference type="InterPro" id="IPR007709">
    <property type="entry name" value="N-FG_amidohydro"/>
</dbReference>
<dbReference type="Gene3D" id="3.40.630.40">
    <property type="entry name" value="Zn-dependent exopeptidases"/>
    <property type="match status" value="1"/>
</dbReference>
<keyword evidence="1" id="KW-0378">Hydrolase</keyword>
<dbReference type="AlphaFoldDB" id="A0A6J4STL1"/>
<reference evidence="1" key="1">
    <citation type="submission" date="2020-02" db="EMBL/GenBank/DDBJ databases">
        <authorList>
            <person name="Meier V. D."/>
        </authorList>
    </citation>
    <scope>NUCLEOTIDE SEQUENCE</scope>
    <source>
        <strain evidence="1">AVDCRST_MAG31</strain>
    </source>
</reference>
<protein>
    <submittedName>
        <fullName evidence="1">N-formylglutamate deformylase</fullName>
        <ecNumber evidence="1">3.5.1.68</ecNumber>
    </submittedName>
</protein>
<name>A0A6J4STL1_9SPHN</name>
<dbReference type="EMBL" id="CADCWA010000041">
    <property type="protein sequence ID" value="CAA9504991.1"/>
    <property type="molecule type" value="Genomic_DNA"/>
</dbReference>
<evidence type="ECO:0000313" key="1">
    <source>
        <dbReference type="EMBL" id="CAA9504991.1"/>
    </source>
</evidence>
<dbReference type="GO" id="GO:0050129">
    <property type="term" value="F:N-formylglutamate deformylase activity"/>
    <property type="evidence" value="ECO:0007669"/>
    <property type="project" value="UniProtKB-EC"/>
</dbReference>
<sequence length="279" mass="30357">MTLLAQPIVHPPRGDLPVLLSVPHSGRDYPDWLVEMASGGHRALCSLEDPLVDRLVWRAVQRGIGAVIARAPRAAVDCNRAEDEVDPSIVDGAARGPITARARGGLGIIPSRTQQHGFLWRRIVTPGQLGERLDQAHRPYHRAIEEQLQLLLDRFGCALLLDCHSMPPPGRGVPPVVVGDGRGRTADEWISNEALRIIHGQGFNACLNDPFAGGHVIERHAAPARGVQALQLEIDRRYYLDAALREPGDGFDRASRLIDALAVELGEALLNARFATAAE</sequence>
<dbReference type="RefSeq" id="WP_294168105.1">
    <property type="nucleotide sequence ID" value="NZ_CADCWA010000041.1"/>
</dbReference>
<dbReference type="Pfam" id="PF05013">
    <property type="entry name" value="FGase"/>
    <property type="match status" value="1"/>
</dbReference>
<dbReference type="EC" id="3.5.1.68" evidence="1"/>
<dbReference type="SUPFAM" id="SSF53187">
    <property type="entry name" value="Zn-dependent exopeptidases"/>
    <property type="match status" value="1"/>
</dbReference>